<dbReference type="GO" id="GO:0008270">
    <property type="term" value="F:zinc ion binding"/>
    <property type="evidence" value="ECO:0007669"/>
    <property type="project" value="UniProtKB-KW"/>
</dbReference>
<dbReference type="GO" id="GO:0003676">
    <property type="term" value="F:nucleic acid binding"/>
    <property type="evidence" value="ECO:0007669"/>
    <property type="project" value="InterPro"/>
</dbReference>
<accession>A0AAE0WIQ1</accession>
<dbReference type="InterPro" id="IPR001878">
    <property type="entry name" value="Znf_CCHC"/>
</dbReference>
<evidence type="ECO:0000256" key="1">
    <source>
        <dbReference type="PROSITE-ProRule" id="PRU00047"/>
    </source>
</evidence>
<dbReference type="AlphaFoldDB" id="A0AAE0WIQ1"/>
<keyword evidence="1" id="KW-0479">Metal-binding</keyword>
<evidence type="ECO:0000259" key="2">
    <source>
        <dbReference type="PROSITE" id="PS50158"/>
    </source>
</evidence>
<sequence length="304" mass="34521">MSSHPHPPSKEAETERRHRAGLCFYCGQTGHGFKSCPSRLELLAKTAEHRRVLELKEYDEGPNREPVGKRVRFDTTDSSNQRHDSVVDENDLLHHYNLLQHEPDDVLATSTAVIRKKPLLKRQALAQYLPGFSYPGGPGRLVHGTKMALRELRLAVTLEMDCLVSALETSTKHLAAKAEFPTNFLARVRNLHINEDTTTLSPLECDRVMLFDFRQVMAVLKAAGRCMVTVGNFETFVYRLGIVTCSGSGPSTMRRAQVIEEETTECLKSFRKRTIWLYTRVDEYGDEVRVSWFGFKQNCGGYRS</sequence>
<dbReference type="InterPro" id="IPR036875">
    <property type="entry name" value="Znf_CCHC_sf"/>
</dbReference>
<name>A0AAE0WIQ1_9PEZI</name>
<dbReference type="SUPFAM" id="SSF57756">
    <property type="entry name" value="Retrovirus zinc finger-like domains"/>
    <property type="match status" value="1"/>
</dbReference>
<evidence type="ECO:0000313" key="3">
    <source>
        <dbReference type="EMBL" id="KAK3670853.1"/>
    </source>
</evidence>
<gene>
    <name evidence="3" type="ORF">LTR78_009297</name>
</gene>
<dbReference type="Proteomes" id="UP001274830">
    <property type="component" value="Unassembled WGS sequence"/>
</dbReference>
<keyword evidence="4" id="KW-1185">Reference proteome</keyword>
<comment type="caution">
    <text evidence="3">The sequence shown here is derived from an EMBL/GenBank/DDBJ whole genome shotgun (WGS) entry which is preliminary data.</text>
</comment>
<proteinExistence type="predicted"/>
<reference evidence="3" key="1">
    <citation type="submission" date="2023-07" db="EMBL/GenBank/DDBJ databases">
        <title>Black Yeasts Isolated from many extreme environments.</title>
        <authorList>
            <person name="Coleine C."/>
            <person name="Stajich J.E."/>
            <person name="Selbmann L."/>
        </authorList>
    </citation>
    <scope>NUCLEOTIDE SEQUENCE</scope>
    <source>
        <strain evidence="3">CCFEE 5485</strain>
    </source>
</reference>
<keyword evidence="1" id="KW-0862">Zinc</keyword>
<keyword evidence="1" id="KW-0863">Zinc-finger</keyword>
<dbReference type="SMART" id="SM00343">
    <property type="entry name" value="ZnF_C2HC"/>
    <property type="match status" value="1"/>
</dbReference>
<dbReference type="EMBL" id="JAUTXT010000050">
    <property type="protein sequence ID" value="KAK3670853.1"/>
    <property type="molecule type" value="Genomic_DNA"/>
</dbReference>
<protein>
    <recommendedName>
        <fullName evidence="2">CCHC-type domain-containing protein</fullName>
    </recommendedName>
</protein>
<dbReference type="PROSITE" id="PS50158">
    <property type="entry name" value="ZF_CCHC"/>
    <property type="match status" value="1"/>
</dbReference>
<organism evidence="3 4">
    <name type="scientific">Recurvomyces mirabilis</name>
    <dbReference type="NCBI Taxonomy" id="574656"/>
    <lineage>
        <taxon>Eukaryota</taxon>
        <taxon>Fungi</taxon>
        <taxon>Dikarya</taxon>
        <taxon>Ascomycota</taxon>
        <taxon>Pezizomycotina</taxon>
        <taxon>Dothideomycetes</taxon>
        <taxon>Dothideomycetidae</taxon>
        <taxon>Mycosphaerellales</taxon>
        <taxon>Teratosphaeriaceae</taxon>
        <taxon>Recurvomyces</taxon>
    </lineage>
</organism>
<evidence type="ECO:0000313" key="4">
    <source>
        <dbReference type="Proteomes" id="UP001274830"/>
    </source>
</evidence>
<feature type="domain" description="CCHC-type" evidence="2">
    <location>
        <begin position="23"/>
        <end position="38"/>
    </location>
</feature>